<reference evidence="2 3" key="1">
    <citation type="submission" date="2023-10" db="EMBL/GenBank/DDBJ databases">
        <title>Sorlinia euscelidii gen. nov., sp. nov., an acetic acid bacteria isolated from the gut of Euscelidius variegatus emitter.</title>
        <authorList>
            <person name="Michoud G."/>
            <person name="Marasco R."/>
            <person name="Seferji K."/>
            <person name="Gonella E."/>
            <person name="Garuglieri E."/>
            <person name="Alma A."/>
            <person name="Mapelli F."/>
            <person name="Borin S."/>
            <person name="Daffonchio D."/>
            <person name="Crotti E."/>
        </authorList>
    </citation>
    <scope>NUCLEOTIDE SEQUENCE [LARGE SCALE GENOMIC DNA]</scope>
    <source>
        <strain evidence="2 3">EV16P</strain>
    </source>
</reference>
<accession>A0ABU7TZV0</accession>
<organism evidence="2 3">
    <name type="scientific">Sorlinia euscelidii</name>
    <dbReference type="NCBI Taxonomy" id="3081148"/>
    <lineage>
        <taxon>Bacteria</taxon>
        <taxon>Pseudomonadati</taxon>
        <taxon>Pseudomonadota</taxon>
        <taxon>Alphaproteobacteria</taxon>
        <taxon>Acetobacterales</taxon>
        <taxon>Acetobacteraceae</taxon>
        <taxon>Sorlinia</taxon>
    </lineage>
</organism>
<feature type="chain" id="PRO_5045492535" description="Entericidin" evidence="1">
    <location>
        <begin position="25"/>
        <end position="52"/>
    </location>
</feature>
<dbReference type="EMBL" id="JAWJZY010000002">
    <property type="protein sequence ID" value="MEE8658130.1"/>
    <property type="molecule type" value="Genomic_DNA"/>
</dbReference>
<comment type="caution">
    <text evidence="2">The sequence shown here is derived from an EMBL/GenBank/DDBJ whole genome shotgun (WGS) entry which is preliminary data.</text>
</comment>
<keyword evidence="3" id="KW-1185">Reference proteome</keyword>
<keyword evidence="1" id="KW-0732">Signal</keyword>
<feature type="signal peptide" evidence="1">
    <location>
        <begin position="1"/>
        <end position="24"/>
    </location>
</feature>
<evidence type="ECO:0000313" key="3">
    <source>
        <dbReference type="Proteomes" id="UP001312908"/>
    </source>
</evidence>
<evidence type="ECO:0000313" key="2">
    <source>
        <dbReference type="EMBL" id="MEE8658130.1"/>
    </source>
</evidence>
<evidence type="ECO:0008006" key="4">
    <source>
        <dbReference type="Google" id="ProtNLM"/>
    </source>
</evidence>
<sequence length="52" mass="5121">MSNLFNAKPVWRFACAVAFLGGLAACHTIGGAGRDVSAVGNSVSSGANAAKP</sequence>
<gene>
    <name evidence="2" type="ORF">DOFOFD_03765</name>
</gene>
<protein>
    <recommendedName>
        <fullName evidence="4">Entericidin</fullName>
    </recommendedName>
</protein>
<dbReference type="RefSeq" id="WP_394819106.1">
    <property type="nucleotide sequence ID" value="NZ_JAWJZY010000002.1"/>
</dbReference>
<name>A0ABU7TZV0_9PROT</name>
<evidence type="ECO:0000256" key="1">
    <source>
        <dbReference type="SAM" id="SignalP"/>
    </source>
</evidence>
<dbReference type="Proteomes" id="UP001312908">
    <property type="component" value="Unassembled WGS sequence"/>
</dbReference>
<proteinExistence type="predicted"/>